<protein>
    <submittedName>
        <fullName evidence="3">Predicted oxidoreductase, contains short-chain dehydrogenase (SDR) and DUF2520 domains</fullName>
    </submittedName>
</protein>
<dbReference type="RefSeq" id="WP_097045203.1">
    <property type="nucleotide sequence ID" value="NZ_OBEH01000002.1"/>
</dbReference>
<evidence type="ECO:0000313" key="3">
    <source>
        <dbReference type="EMBL" id="SNY99726.1"/>
    </source>
</evidence>
<feature type="domain" description="DUF2520" evidence="2">
    <location>
        <begin position="121"/>
        <end position="244"/>
    </location>
</feature>
<dbReference type="PANTHER" id="PTHR40459:SF1">
    <property type="entry name" value="CONSERVED HYPOTHETICAL ALANINE AND LEUCINE RICH PROTEIN"/>
    <property type="match status" value="1"/>
</dbReference>
<dbReference type="EMBL" id="OBEH01000002">
    <property type="protein sequence ID" value="SNY99726.1"/>
    <property type="molecule type" value="Genomic_DNA"/>
</dbReference>
<proteinExistence type="predicted"/>
<dbReference type="SUPFAM" id="SSF48179">
    <property type="entry name" value="6-phosphogluconate dehydrogenase C-terminal domain-like"/>
    <property type="match status" value="1"/>
</dbReference>
<feature type="domain" description="Pyrroline-5-carboxylate reductase catalytic N-terminal" evidence="1">
    <location>
        <begin position="5"/>
        <end position="84"/>
    </location>
</feature>
<dbReference type="Gene3D" id="1.10.1040.20">
    <property type="entry name" value="ProC-like, C-terminal domain"/>
    <property type="match status" value="1"/>
</dbReference>
<dbReference type="Pfam" id="PF03807">
    <property type="entry name" value="F420_oxidored"/>
    <property type="match status" value="1"/>
</dbReference>
<dbReference type="InterPro" id="IPR037108">
    <property type="entry name" value="TM1727-like_C_sf"/>
</dbReference>
<evidence type="ECO:0000313" key="4">
    <source>
        <dbReference type="Proteomes" id="UP000219048"/>
    </source>
</evidence>
<dbReference type="PANTHER" id="PTHR40459">
    <property type="entry name" value="CONSERVED HYPOTHETICAL ALANINE AND LEUCINE RICH PROTEIN"/>
    <property type="match status" value="1"/>
</dbReference>
<name>A0A285MV96_9FLAO</name>
<dbReference type="Proteomes" id="UP000219048">
    <property type="component" value="Unassembled WGS sequence"/>
</dbReference>
<evidence type="ECO:0000259" key="2">
    <source>
        <dbReference type="Pfam" id="PF10728"/>
    </source>
</evidence>
<sequence>MQDVIILGTGNVAEHLFKAFSSKDSVQVTQVYGRNSESLKKFSAYTETCSDPKTIKDAAIYIIAVNDMAIAPVSKLLSNKKGIIVHTSGAISIDDIASKNAGIFYPLQTFTKGKTLDFKSIPICIEAKQKSDLIELNKLASSMSDHVHEITSEQRKKLHLAAVFSNNFTNHLYQISKDLCKDSGLSFSLLKPLIKETADKVQYIPPKDAQTGPARRGDKKSIESHLNLLKNKKQTELYILFSEAITKMYEEKL</sequence>
<keyword evidence="4" id="KW-1185">Reference proteome</keyword>
<dbReference type="AlphaFoldDB" id="A0A285MV96"/>
<organism evidence="3 4">
    <name type="scientific">Flagellimonas pacifica</name>
    <dbReference type="NCBI Taxonomy" id="1247520"/>
    <lineage>
        <taxon>Bacteria</taxon>
        <taxon>Pseudomonadati</taxon>
        <taxon>Bacteroidota</taxon>
        <taxon>Flavobacteriia</taxon>
        <taxon>Flavobacteriales</taxon>
        <taxon>Flavobacteriaceae</taxon>
        <taxon>Flagellimonas</taxon>
    </lineage>
</organism>
<reference evidence="4" key="1">
    <citation type="submission" date="2017-09" db="EMBL/GenBank/DDBJ databases">
        <authorList>
            <person name="Varghese N."/>
            <person name="Submissions S."/>
        </authorList>
    </citation>
    <scope>NUCLEOTIDE SEQUENCE [LARGE SCALE GENOMIC DNA]</scope>
    <source>
        <strain evidence="4">DSM 25885</strain>
    </source>
</reference>
<evidence type="ECO:0000259" key="1">
    <source>
        <dbReference type="Pfam" id="PF03807"/>
    </source>
</evidence>
<dbReference type="InterPro" id="IPR018931">
    <property type="entry name" value="DUF2520"/>
</dbReference>
<gene>
    <name evidence="3" type="ORF">SAMN06265377_1538</name>
</gene>
<dbReference type="Gene3D" id="3.40.50.720">
    <property type="entry name" value="NAD(P)-binding Rossmann-like Domain"/>
    <property type="match status" value="1"/>
</dbReference>
<dbReference type="InterPro" id="IPR008927">
    <property type="entry name" value="6-PGluconate_DH-like_C_sf"/>
</dbReference>
<dbReference type="InterPro" id="IPR036291">
    <property type="entry name" value="NAD(P)-bd_dom_sf"/>
</dbReference>
<dbReference type="SUPFAM" id="SSF51735">
    <property type="entry name" value="NAD(P)-binding Rossmann-fold domains"/>
    <property type="match status" value="1"/>
</dbReference>
<dbReference type="Pfam" id="PF10728">
    <property type="entry name" value="DUF2520"/>
    <property type="match status" value="1"/>
</dbReference>
<dbReference type="InterPro" id="IPR028939">
    <property type="entry name" value="P5C_Rdtase_cat_N"/>
</dbReference>
<accession>A0A285MV96</accession>
<dbReference type="OrthoDB" id="9810755at2"/>